<dbReference type="RefSeq" id="WP_135120935.1">
    <property type="nucleotide sequence ID" value="NZ_SPQZ01000004.1"/>
</dbReference>
<organism evidence="2 3">
    <name type="scientific">Orlajensenia leifsoniae</name>
    <dbReference type="NCBI Taxonomy" id="2561933"/>
    <lineage>
        <taxon>Bacteria</taxon>
        <taxon>Bacillati</taxon>
        <taxon>Actinomycetota</taxon>
        <taxon>Actinomycetes</taxon>
        <taxon>Micrococcales</taxon>
        <taxon>Microbacteriaceae</taxon>
        <taxon>Orlajensenia</taxon>
    </lineage>
</organism>
<feature type="transmembrane region" description="Helical" evidence="1">
    <location>
        <begin position="213"/>
        <end position="232"/>
    </location>
</feature>
<evidence type="ECO:0000313" key="2">
    <source>
        <dbReference type="EMBL" id="TFV96979.1"/>
    </source>
</evidence>
<keyword evidence="1" id="KW-0472">Membrane</keyword>
<keyword evidence="1" id="KW-0812">Transmembrane</keyword>
<name>A0A4Y9QX77_9MICO</name>
<comment type="caution">
    <text evidence="2">The sequence shown here is derived from an EMBL/GenBank/DDBJ whole genome shotgun (WGS) entry which is preliminary data.</text>
</comment>
<dbReference type="AlphaFoldDB" id="A0A4Y9QX77"/>
<feature type="transmembrane region" description="Helical" evidence="1">
    <location>
        <begin position="7"/>
        <end position="25"/>
    </location>
</feature>
<dbReference type="Proteomes" id="UP000298127">
    <property type="component" value="Unassembled WGS sequence"/>
</dbReference>
<feature type="transmembrane region" description="Helical" evidence="1">
    <location>
        <begin position="239"/>
        <end position="270"/>
    </location>
</feature>
<evidence type="ECO:0000256" key="1">
    <source>
        <dbReference type="SAM" id="Phobius"/>
    </source>
</evidence>
<evidence type="ECO:0000313" key="3">
    <source>
        <dbReference type="Proteomes" id="UP000298127"/>
    </source>
</evidence>
<feature type="transmembrane region" description="Helical" evidence="1">
    <location>
        <begin position="319"/>
        <end position="338"/>
    </location>
</feature>
<gene>
    <name evidence="2" type="ORF">E4M00_13055</name>
</gene>
<keyword evidence="1" id="KW-1133">Transmembrane helix</keyword>
<feature type="transmembrane region" description="Helical" evidence="1">
    <location>
        <begin position="102"/>
        <end position="125"/>
    </location>
</feature>
<feature type="transmembrane region" description="Helical" evidence="1">
    <location>
        <begin position="131"/>
        <end position="149"/>
    </location>
</feature>
<feature type="transmembrane region" description="Helical" evidence="1">
    <location>
        <begin position="161"/>
        <end position="183"/>
    </location>
</feature>
<sequence>MSPRLRADVLLSVSGAVIAIVLVVASLLVQPALFIIVVAGAVLVYLAAFHPKAFALTGVSAIILSNVLQQVVGPLASNIDEAVIALAVIAFTTRRLVTERRIVILPGTIWFLLFFVFGVLSGVALHVPYSLMLQSLILIAKGLLFAFALAQLRWTDRDFRVLLWAGVVAIGVIAVTGLANLAFPDVWRGIVGGTITHLGGVTALQGLFQHPAAFGRFTAVLAVAALAYACVVRTSLGNAILLGVTVVLTTLTLEVKSIVGLLAALGILTLRYGRPILIVVALCFGPFAIALIVPPLIALVGDAVQMYIIEDSARSTMTWGSLAVATAYFPFGAGFGRFGSFPAGVNYSPEYYNLGFDHVYGLGPGEKGMFLNDTQWPAIIGESGWLGAAAFAVGILCVLVSLLRRSSPTESVLAHWVRITGVGWLVLLVIESAAAPVFVSAPSFPFVFAVAGIVASLRSAARDEQLATGLVPPRVLAPQRLPRSTARQRAATIG</sequence>
<evidence type="ECO:0008006" key="4">
    <source>
        <dbReference type="Google" id="ProtNLM"/>
    </source>
</evidence>
<reference evidence="2 3" key="1">
    <citation type="journal article" date="2018" name="J. Microbiol.">
        <title>Leifsonia flava sp. nov., a novel actinobacterium isolated from the rhizosphere of Aquilegia viridiflora.</title>
        <authorList>
            <person name="Cai Y."/>
            <person name="Tao W.Z."/>
            <person name="Ma Y.J."/>
            <person name="Cheng J."/>
            <person name="Zhang M.Y."/>
            <person name="Zhang Y.X."/>
        </authorList>
    </citation>
    <scope>NUCLEOTIDE SEQUENCE [LARGE SCALE GENOMIC DNA]</scope>
    <source>
        <strain evidence="2 3">SYP-B2174</strain>
    </source>
</reference>
<proteinExistence type="predicted"/>
<accession>A0A4Y9QX77</accession>
<keyword evidence="3" id="KW-1185">Reference proteome</keyword>
<dbReference type="EMBL" id="SPQZ01000004">
    <property type="protein sequence ID" value="TFV96979.1"/>
    <property type="molecule type" value="Genomic_DNA"/>
</dbReference>
<feature type="transmembrane region" description="Helical" evidence="1">
    <location>
        <begin position="31"/>
        <end position="49"/>
    </location>
</feature>
<feature type="transmembrane region" description="Helical" evidence="1">
    <location>
        <begin position="415"/>
        <end position="438"/>
    </location>
</feature>
<feature type="transmembrane region" description="Helical" evidence="1">
    <location>
        <begin position="276"/>
        <end position="299"/>
    </location>
</feature>
<feature type="transmembrane region" description="Helical" evidence="1">
    <location>
        <begin position="384"/>
        <end position="403"/>
    </location>
</feature>
<protein>
    <recommendedName>
        <fullName evidence="4">O-antigen ligase domain-containing protein</fullName>
    </recommendedName>
</protein>
<feature type="transmembrane region" description="Helical" evidence="1">
    <location>
        <begin position="444"/>
        <end position="461"/>
    </location>
</feature>